<keyword evidence="7" id="KW-1185">Reference proteome</keyword>
<name>F0VDQ3_NEOCL</name>
<dbReference type="InterPro" id="IPR002671">
    <property type="entry name" value="Ribosomal_eL22"/>
</dbReference>
<keyword evidence="3" id="KW-0687">Ribonucleoprotein</keyword>
<dbReference type="VEuPathDB" id="ToxoDB:NCLIV_016380"/>
<evidence type="ECO:0000313" key="7">
    <source>
        <dbReference type="Proteomes" id="UP000007494"/>
    </source>
</evidence>
<dbReference type="InParanoid" id="F0VDQ3"/>
<dbReference type="FunFam" id="3.30.1360.210:FF:000001">
    <property type="entry name" value="60S ribosomal protein L22 1"/>
    <property type="match status" value="1"/>
</dbReference>
<evidence type="ECO:0000256" key="3">
    <source>
        <dbReference type="ARBA" id="ARBA00023274"/>
    </source>
</evidence>
<dbReference type="GO" id="GO:0002181">
    <property type="term" value="P:cytoplasmic translation"/>
    <property type="evidence" value="ECO:0007669"/>
    <property type="project" value="TreeGrafter"/>
</dbReference>
<dbReference type="Gene3D" id="3.30.1360.210">
    <property type="match status" value="1"/>
</dbReference>
<organism evidence="6 7">
    <name type="scientific">Neospora caninum (strain Liverpool)</name>
    <dbReference type="NCBI Taxonomy" id="572307"/>
    <lineage>
        <taxon>Eukaryota</taxon>
        <taxon>Sar</taxon>
        <taxon>Alveolata</taxon>
        <taxon>Apicomplexa</taxon>
        <taxon>Conoidasida</taxon>
        <taxon>Coccidia</taxon>
        <taxon>Eucoccidiorida</taxon>
        <taxon>Eimeriorina</taxon>
        <taxon>Sarcocystidae</taxon>
        <taxon>Neospora</taxon>
    </lineage>
</organism>
<evidence type="ECO:0000313" key="6">
    <source>
        <dbReference type="EMBL" id="CBZ51846.1"/>
    </source>
</evidence>
<reference evidence="7" key="1">
    <citation type="journal article" date="2012" name="PLoS Pathog.">
        <title>Comparative genomics of the apicomplexan parasites Toxoplasma gondii and Neospora caninum: Coccidia differing in host range and transmission strategy.</title>
        <authorList>
            <person name="Reid A.J."/>
            <person name="Vermont S.J."/>
            <person name="Cotton J.A."/>
            <person name="Harris D."/>
            <person name="Hill-Cawthorne G.A."/>
            <person name="Konen-Waisman S."/>
            <person name="Latham S.M."/>
            <person name="Mourier T."/>
            <person name="Norton R."/>
            <person name="Quail M.A."/>
            <person name="Sanders M."/>
            <person name="Shanmugam D."/>
            <person name="Sohal A."/>
            <person name="Wasmuth J.D."/>
            <person name="Brunk B."/>
            <person name="Grigg M.E."/>
            <person name="Howard J.C."/>
            <person name="Parkinson J."/>
            <person name="Roos D.S."/>
            <person name="Trees A.J."/>
            <person name="Berriman M."/>
            <person name="Pain A."/>
            <person name="Wastling J.M."/>
        </authorList>
    </citation>
    <scope>NUCLEOTIDE SEQUENCE [LARGE SCALE GENOMIC DNA]</scope>
    <source>
        <strain evidence="7">Liverpool</strain>
    </source>
</reference>
<dbReference type="GO" id="GO:0005840">
    <property type="term" value="C:ribosome"/>
    <property type="evidence" value="ECO:0007669"/>
    <property type="project" value="UniProtKB-KW"/>
</dbReference>
<comment type="similarity">
    <text evidence="1">Belongs to the eukaryotic ribosomal protein eL22 family.</text>
</comment>
<dbReference type="EMBL" id="FR823387">
    <property type="protein sequence ID" value="CBZ51846.1"/>
    <property type="molecule type" value="Genomic_DNA"/>
</dbReference>
<dbReference type="GO" id="GO:0003735">
    <property type="term" value="F:structural constituent of ribosome"/>
    <property type="evidence" value="ECO:0007669"/>
    <property type="project" value="InterPro"/>
</dbReference>
<dbReference type="PANTHER" id="PTHR10064">
    <property type="entry name" value="60S RIBOSOMAL PROTEIN L22"/>
    <property type="match status" value="1"/>
</dbReference>
<dbReference type="eggNOG" id="KOG3434">
    <property type="taxonomic scope" value="Eukaryota"/>
</dbReference>
<dbReference type="GeneID" id="13444476"/>
<dbReference type="PANTHER" id="PTHR10064:SF0">
    <property type="entry name" value="FI24544P1-RELATED"/>
    <property type="match status" value="1"/>
</dbReference>
<evidence type="ECO:0000256" key="5">
    <source>
        <dbReference type="ARBA" id="ARBA00041214"/>
    </source>
</evidence>
<dbReference type="RefSeq" id="XP_003881879.1">
    <property type="nucleotide sequence ID" value="XM_003881830.1"/>
</dbReference>
<evidence type="ECO:0000256" key="4">
    <source>
        <dbReference type="ARBA" id="ARBA00040613"/>
    </source>
</evidence>
<protein>
    <recommendedName>
        <fullName evidence="4">Large ribosomal subunit protein eL22</fullName>
    </recommendedName>
    <alternativeName>
        <fullName evidence="5">60S ribosomal protein L22</fullName>
    </alternativeName>
</protein>
<evidence type="ECO:0000256" key="1">
    <source>
        <dbReference type="ARBA" id="ARBA00007817"/>
    </source>
</evidence>
<dbReference type="GO" id="GO:1990904">
    <property type="term" value="C:ribonucleoprotein complex"/>
    <property type="evidence" value="ECO:0007669"/>
    <property type="project" value="UniProtKB-KW"/>
</dbReference>
<dbReference type="OrthoDB" id="10259820at2759"/>
<dbReference type="Pfam" id="PF01776">
    <property type="entry name" value="Ribosomal_L22e"/>
    <property type="match status" value="1"/>
</dbReference>
<dbReference type="Proteomes" id="UP000007494">
    <property type="component" value="Chromosome VI"/>
</dbReference>
<dbReference type="AlphaFoldDB" id="F0VDQ3"/>
<proteinExistence type="inferred from homology"/>
<dbReference type="GO" id="GO:0005737">
    <property type="term" value="C:cytoplasm"/>
    <property type="evidence" value="ECO:0007669"/>
    <property type="project" value="UniProtKB-ARBA"/>
</dbReference>
<keyword evidence="2 6" id="KW-0689">Ribosomal protein</keyword>
<accession>F0VDQ3</accession>
<dbReference type="FunCoup" id="F0VDQ3">
    <property type="interactions" value="313"/>
</dbReference>
<dbReference type="GO" id="GO:0003723">
    <property type="term" value="F:RNA binding"/>
    <property type="evidence" value="ECO:0007669"/>
    <property type="project" value="TreeGrafter"/>
</dbReference>
<dbReference type="InterPro" id="IPR038526">
    <property type="entry name" value="Ribosomal_eL22_sf"/>
</dbReference>
<sequence length="181" mass="20325">MLEFKPAYEYSMPVASDSSSAHVNSRAADACHATCMSSQRQSGFLENRMAKAHMRAAGSGRGAGGKKGAAAKPVKVKFTVDCQKPVDDNIIEAKGLERFLQTHIKVDGKCNNLGDRVQVSREKAKVFVTAELPFSKRYIKYLTKKYLKKQMLRDFMRVVSSRDTVYELRYFQMPQEDETAA</sequence>
<gene>
    <name evidence="6" type="ORF">NCLIV_016380</name>
</gene>
<evidence type="ECO:0000256" key="2">
    <source>
        <dbReference type="ARBA" id="ARBA00022980"/>
    </source>
</evidence>